<keyword evidence="4" id="KW-1185">Reference proteome</keyword>
<dbReference type="RefSeq" id="WP_057808764.1">
    <property type="nucleotide sequence ID" value="NZ_BJUD01000004.1"/>
</dbReference>
<reference evidence="3 4" key="1">
    <citation type="journal article" date="2015" name="Genome Announc.">
        <title>Expanding the biotechnology potential of lactobacilli through comparative genomics of 213 strains and associated genera.</title>
        <authorList>
            <person name="Sun Z."/>
            <person name="Harris H.M."/>
            <person name="McCann A."/>
            <person name="Guo C."/>
            <person name="Argimon S."/>
            <person name="Zhang W."/>
            <person name="Yang X."/>
            <person name="Jeffery I.B."/>
            <person name="Cooney J.C."/>
            <person name="Kagawa T.F."/>
            <person name="Liu W."/>
            <person name="Song Y."/>
            <person name="Salvetti E."/>
            <person name="Wrobel A."/>
            <person name="Rasinkangas P."/>
            <person name="Parkhill J."/>
            <person name="Rea M.C."/>
            <person name="O'Sullivan O."/>
            <person name="Ritari J."/>
            <person name="Douillard F.P."/>
            <person name="Paul Ross R."/>
            <person name="Yang R."/>
            <person name="Briner A.E."/>
            <person name="Felis G.E."/>
            <person name="de Vos W.M."/>
            <person name="Barrangou R."/>
            <person name="Klaenhammer T.R."/>
            <person name="Caufield P.W."/>
            <person name="Cui Y."/>
            <person name="Zhang H."/>
            <person name="O'Toole P.W."/>
        </authorList>
    </citation>
    <scope>NUCLEOTIDE SEQUENCE [LARGE SCALE GENOMIC DNA]</scope>
    <source>
        <strain evidence="3 4">DSM 22696</strain>
    </source>
</reference>
<dbReference type="OrthoDB" id="2298855at2"/>
<dbReference type="STRING" id="348151.IV55_GL000780"/>
<protein>
    <submittedName>
        <fullName evidence="3">Uncharacterized protein</fullName>
    </submittedName>
</protein>
<feature type="transmembrane region" description="Helical" evidence="1">
    <location>
        <begin position="67"/>
        <end position="88"/>
    </location>
</feature>
<evidence type="ECO:0000313" key="3">
    <source>
        <dbReference type="EMBL" id="KRN96908.1"/>
    </source>
</evidence>
<dbReference type="EMBL" id="BJUD01000004">
    <property type="protein sequence ID" value="GEK28104.1"/>
    <property type="molecule type" value="Genomic_DNA"/>
</dbReference>
<keyword evidence="1" id="KW-1133">Transmembrane helix</keyword>
<evidence type="ECO:0000313" key="2">
    <source>
        <dbReference type="EMBL" id="GEK28104.1"/>
    </source>
</evidence>
<accession>A0A0R2LCJ0</accession>
<keyword evidence="1" id="KW-0472">Membrane</keyword>
<comment type="caution">
    <text evidence="3">The sequence shown here is derived from an EMBL/GenBank/DDBJ whole genome shotgun (WGS) entry which is preliminary data.</text>
</comment>
<dbReference type="EMBL" id="JQCB01000002">
    <property type="protein sequence ID" value="KRN96908.1"/>
    <property type="molecule type" value="Genomic_DNA"/>
</dbReference>
<proteinExistence type="predicted"/>
<organism evidence="3 4">
    <name type="scientific">Furfurilactobacillus siliginis</name>
    <dbReference type="NCBI Taxonomy" id="348151"/>
    <lineage>
        <taxon>Bacteria</taxon>
        <taxon>Bacillati</taxon>
        <taxon>Bacillota</taxon>
        <taxon>Bacilli</taxon>
        <taxon>Lactobacillales</taxon>
        <taxon>Lactobacillaceae</taxon>
        <taxon>Furfurilactobacillus</taxon>
    </lineage>
</organism>
<feature type="transmembrane region" description="Helical" evidence="1">
    <location>
        <begin position="28"/>
        <end position="47"/>
    </location>
</feature>
<name>A0A0R2LCJ0_9LACO</name>
<evidence type="ECO:0000256" key="1">
    <source>
        <dbReference type="SAM" id="Phobius"/>
    </source>
</evidence>
<dbReference type="AlphaFoldDB" id="A0A0R2LCJ0"/>
<reference evidence="2 5" key="2">
    <citation type="submission" date="2019-07" db="EMBL/GenBank/DDBJ databases">
        <title>Whole genome shotgun sequence of Lactobacillus siliginis NBRC 101315.</title>
        <authorList>
            <person name="Hosoyama A."/>
            <person name="Uohara A."/>
            <person name="Ohji S."/>
            <person name="Ichikawa N."/>
        </authorList>
    </citation>
    <scope>NUCLEOTIDE SEQUENCE [LARGE SCALE GENOMIC DNA]</scope>
    <source>
        <strain evidence="2 5">NBRC 101315</strain>
    </source>
</reference>
<sequence>MVLLSLLVDALAAGSYWLQMTVPALRIVGAILQVVFIVAQLIFMIGYQGPRREKHDYDLKGYRYSTIRYTVIVWSLIINALLLFLYALNLFGGNPIVFGG</sequence>
<keyword evidence="1" id="KW-0812">Transmembrane</keyword>
<dbReference type="Proteomes" id="UP000051139">
    <property type="component" value="Unassembled WGS sequence"/>
</dbReference>
<evidence type="ECO:0000313" key="4">
    <source>
        <dbReference type="Proteomes" id="UP000051139"/>
    </source>
</evidence>
<evidence type="ECO:0000313" key="5">
    <source>
        <dbReference type="Proteomes" id="UP000321429"/>
    </source>
</evidence>
<dbReference type="PATRIC" id="fig|348151.3.peg.800"/>
<dbReference type="Proteomes" id="UP000321429">
    <property type="component" value="Unassembled WGS sequence"/>
</dbReference>
<gene>
    <name evidence="3" type="ORF">IV55_GL000780</name>
    <name evidence="2" type="ORF">LSI01_04150</name>
</gene>